<keyword evidence="3" id="KW-1185">Reference proteome</keyword>
<dbReference type="InterPro" id="IPR011335">
    <property type="entry name" value="Restrct_endonuc-II-like"/>
</dbReference>
<keyword evidence="2" id="KW-0540">Nuclease</keyword>
<dbReference type="PANTHER" id="PTHR36558:SF1">
    <property type="entry name" value="RESTRICTION ENDONUCLEASE DOMAIN-CONTAINING PROTEIN-RELATED"/>
    <property type="match status" value="1"/>
</dbReference>
<protein>
    <submittedName>
        <fullName evidence="2">Uma2 family endonuclease</fullName>
    </submittedName>
</protein>
<dbReference type="RefSeq" id="WP_196295585.1">
    <property type="nucleotide sequence ID" value="NZ_JADQDM010000024.1"/>
</dbReference>
<dbReference type="InterPro" id="IPR012296">
    <property type="entry name" value="Nuclease_put_TT1808"/>
</dbReference>
<dbReference type="Pfam" id="PF05685">
    <property type="entry name" value="Uma2"/>
    <property type="match status" value="1"/>
</dbReference>
<comment type="caution">
    <text evidence="2">The sequence shown here is derived from an EMBL/GenBank/DDBJ whole genome shotgun (WGS) entry which is preliminary data.</text>
</comment>
<dbReference type="Proteomes" id="UP000618931">
    <property type="component" value="Unassembled WGS sequence"/>
</dbReference>
<feature type="domain" description="Putative restriction endonuclease" evidence="1">
    <location>
        <begin position="14"/>
        <end position="174"/>
    </location>
</feature>
<dbReference type="PANTHER" id="PTHR36558">
    <property type="entry name" value="GLR1098 PROTEIN"/>
    <property type="match status" value="1"/>
</dbReference>
<name>A0ABS0IB35_9BACT</name>
<dbReference type="CDD" id="cd06260">
    <property type="entry name" value="DUF820-like"/>
    <property type="match status" value="1"/>
</dbReference>
<dbReference type="GO" id="GO:0004519">
    <property type="term" value="F:endonuclease activity"/>
    <property type="evidence" value="ECO:0007669"/>
    <property type="project" value="UniProtKB-KW"/>
</dbReference>
<organism evidence="2 3">
    <name type="scientific">Hymenobacter ruricola</name>
    <dbReference type="NCBI Taxonomy" id="2791023"/>
    <lineage>
        <taxon>Bacteria</taxon>
        <taxon>Pseudomonadati</taxon>
        <taxon>Bacteroidota</taxon>
        <taxon>Cytophagia</taxon>
        <taxon>Cytophagales</taxon>
        <taxon>Hymenobacteraceae</taxon>
        <taxon>Hymenobacter</taxon>
    </lineage>
</organism>
<dbReference type="SUPFAM" id="SSF52980">
    <property type="entry name" value="Restriction endonuclease-like"/>
    <property type="match status" value="1"/>
</dbReference>
<accession>A0ABS0IB35</accession>
<evidence type="ECO:0000313" key="3">
    <source>
        <dbReference type="Proteomes" id="UP000618931"/>
    </source>
</evidence>
<evidence type="ECO:0000313" key="2">
    <source>
        <dbReference type="EMBL" id="MBF9224165.1"/>
    </source>
</evidence>
<keyword evidence="2" id="KW-0255">Endonuclease</keyword>
<reference evidence="2 3" key="1">
    <citation type="submission" date="2020-11" db="EMBL/GenBank/DDBJ databases">
        <authorList>
            <person name="Kim M.K."/>
        </authorList>
    </citation>
    <scope>NUCLEOTIDE SEQUENCE [LARGE SCALE GENOMIC DNA]</scope>
    <source>
        <strain evidence="2 3">BT662</strain>
    </source>
</reference>
<dbReference type="InterPro" id="IPR008538">
    <property type="entry name" value="Uma2"/>
</dbReference>
<gene>
    <name evidence="2" type="ORF">I2H31_23880</name>
</gene>
<dbReference type="Gene3D" id="3.90.1570.10">
    <property type="entry name" value="tt1808, chain A"/>
    <property type="match status" value="1"/>
</dbReference>
<keyword evidence="2" id="KW-0378">Hydrolase</keyword>
<proteinExistence type="predicted"/>
<sequence length="209" mass="24586">MEQEKLPEKRYTVAEYMALEERSDVRHEFFEGEVFAMSGGTLKHNLLVGNCYAALRAGLRERDCRAFFENVQLAVEQGRYYNYPDLMVTCAPSDLLAERTVTSPVLLIEVLSKSTETRDRSWKFNQYKHLPSLQHYLLVSQITCLVEWYRREESGVWSFTPLALFTDELFIPELDLTMRLHDIYEDTGITQMNIWFDSEDPDYEKRKAQ</sequence>
<dbReference type="EMBL" id="JADQDM010000024">
    <property type="protein sequence ID" value="MBF9224165.1"/>
    <property type="molecule type" value="Genomic_DNA"/>
</dbReference>
<evidence type="ECO:0000259" key="1">
    <source>
        <dbReference type="Pfam" id="PF05685"/>
    </source>
</evidence>